<proteinExistence type="predicted"/>
<keyword evidence="6" id="KW-1185">Reference proteome</keyword>
<protein>
    <submittedName>
        <fullName evidence="5">Hypothetical transcriptional regulator</fullName>
    </submittedName>
</protein>
<dbReference type="eggNOG" id="COG1733">
    <property type="taxonomic scope" value="Bacteria"/>
</dbReference>
<dbReference type="SUPFAM" id="SSF46785">
    <property type="entry name" value="Winged helix' DNA-binding domain"/>
    <property type="match status" value="1"/>
</dbReference>
<dbReference type="GO" id="GO:0003677">
    <property type="term" value="F:DNA binding"/>
    <property type="evidence" value="ECO:0007669"/>
    <property type="project" value="UniProtKB-KW"/>
</dbReference>
<dbReference type="HOGENOM" id="CLU_111585_5_2_5"/>
<evidence type="ECO:0000259" key="4">
    <source>
        <dbReference type="PROSITE" id="PS51118"/>
    </source>
</evidence>
<dbReference type="Pfam" id="PF01638">
    <property type="entry name" value="HxlR"/>
    <property type="match status" value="1"/>
</dbReference>
<evidence type="ECO:0000256" key="2">
    <source>
        <dbReference type="ARBA" id="ARBA00023125"/>
    </source>
</evidence>
<name>A3SJI9_ROSNI</name>
<keyword evidence="2" id="KW-0238">DNA-binding</keyword>
<dbReference type="Gene3D" id="1.10.10.10">
    <property type="entry name" value="Winged helix-like DNA-binding domain superfamily/Winged helix DNA-binding domain"/>
    <property type="match status" value="1"/>
</dbReference>
<dbReference type="OrthoDB" id="9800350at2"/>
<sequence length="126" mass="14222">MKARVESDAQGRRQVYEACLEPCAIEQGMRIIGGKWTGSILWHLQDGPVRFNDLARMVGGASKKMITERLRQLETQGLVRREVMATAPVSVQYEITEIGRSALGFLDELRKWSEELPQDIHAASRP</sequence>
<dbReference type="InterPro" id="IPR036388">
    <property type="entry name" value="WH-like_DNA-bd_sf"/>
</dbReference>
<evidence type="ECO:0000256" key="3">
    <source>
        <dbReference type="ARBA" id="ARBA00023163"/>
    </source>
</evidence>
<feature type="domain" description="HTH hxlR-type" evidence="4">
    <location>
        <begin position="23"/>
        <end position="121"/>
    </location>
</feature>
<organism evidence="5 6">
    <name type="scientific">Roseovarius nubinhibens (strain ATCC BAA-591 / DSM 15170 / ISM)</name>
    <dbReference type="NCBI Taxonomy" id="89187"/>
    <lineage>
        <taxon>Bacteria</taxon>
        <taxon>Pseudomonadati</taxon>
        <taxon>Pseudomonadota</taxon>
        <taxon>Alphaproteobacteria</taxon>
        <taxon>Rhodobacterales</taxon>
        <taxon>Roseobacteraceae</taxon>
        <taxon>Roseovarius</taxon>
    </lineage>
</organism>
<gene>
    <name evidence="5" type="ORF">ISM_04485</name>
</gene>
<evidence type="ECO:0000313" key="5">
    <source>
        <dbReference type="EMBL" id="EAP77520.1"/>
    </source>
</evidence>
<keyword evidence="1" id="KW-0805">Transcription regulation</keyword>
<evidence type="ECO:0000313" key="6">
    <source>
        <dbReference type="Proteomes" id="UP000005954"/>
    </source>
</evidence>
<evidence type="ECO:0000256" key="1">
    <source>
        <dbReference type="ARBA" id="ARBA00023015"/>
    </source>
</evidence>
<comment type="caution">
    <text evidence="5">The sequence shown here is derived from an EMBL/GenBank/DDBJ whole genome shotgun (WGS) entry which is preliminary data.</text>
</comment>
<dbReference type="PROSITE" id="PS51118">
    <property type="entry name" value="HTH_HXLR"/>
    <property type="match status" value="1"/>
</dbReference>
<dbReference type="GO" id="GO:0006355">
    <property type="term" value="P:regulation of DNA-templated transcription"/>
    <property type="evidence" value="ECO:0007669"/>
    <property type="project" value="UniProtKB-ARBA"/>
</dbReference>
<accession>A3SJI9</accession>
<dbReference type="InterPro" id="IPR002577">
    <property type="entry name" value="HTH_HxlR"/>
</dbReference>
<dbReference type="Proteomes" id="UP000005954">
    <property type="component" value="Unassembled WGS sequence"/>
</dbReference>
<reference evidence="5 6" key="1">
    <citation type="submission" date="2005-12" db="EMBL/GenBank/DDBJ databases">
        <authorList>
            <person name="Moran M.A."/>
            <person name="Ferriera S."/>
            <person name="Johnson J."/>
            <person name="Kravitz S."/>
            <person name="Halpern A."/>
            <person name="Remington K."/>
            <person name="Beeson K."/>
            <person name="Tran B."/>
            <person name="Rogers Y.-H."/>
            <person name="Friedman R."/>
            <person name="Venter J.C."/>
        </authorList>
    </citation>
    <scope>NUCLEOTIDE SEQUENCE [LARGE SCALE GENOMIC DNA]</scope>
    <source>
        <strain evidence="6">ATCC BAA-591 / DSM 15170 / ISM</strain>
    </source>
</reference>
<dbReference type="InterPro" id="IPR036390">
    <property type="entry name" value="WH_DNA-bd_sf"/>
</dbReference>
<keyword evidence="3" id="KW-0804">Transcription</keyword>
<dbReference type="EMBL" id="AALY01000001">
    <property type="protein sequence ID" value="EAP77520.1"/>
    <property type="molecule type" value="Genomic_DNA"/>
</dbReference>
<dbReference type="InterPro" id="IPR011991">
    <property type="entry name" value="ArsR-like_HTH"/>
</dbReference>
<dbReference type="PANTHER" id="PTHR33204">
    <property type="entry name" value="TRANSCRIPTIONAL REGULATOR, MARR FAMILY"/>
    <property type="match status" value="1"/>
</dbReference>
<dbReference type="AlphaFoldDB" id="A3SJI9"/>
<dbReference type="CDD" id="cd00090">
    <property type="entry name" value="HTH_ARSR"/>
    <property type="match status" value="1"/>
</dbReference>